<dbReference type="EMBL" id="CP154858">
    <property type="protein sequence ID" value="XDT72671.1"/>
    <property type="molecule type" value="Genomic_DNA"/>
</dbReference>
<evidence type="ECO:0000256" key="3">
    <source>
        <dbReference type="RuleBase" id="RU003345"/>
    </source>
</evidence>
<dbReference type="InterPro" id="IPR029510">
    <property type="entry name" value="Ald_DH_CS_GLU"/>
</dbReference>
<dbReference type="Gene3D" id="3.40.605.10">
    <property type="entry name" value="Aldehyde Dehydrogenase, Chain A, domain 1"/>
    <property type="match status" value="1"/>
</dbReference>
<name>A0AB39UWM6_9GAMM</name>
<dbReference type="PANTHER" id="PTHR11699">
    <property type="entry name" value="ALDEHYDE DEHYDROGENASE-RELATED"/>
    <property type="match status" value="1"/>
</dbReference>
<evidence type="ECO:0000259" key="4">
    <source>
        <dbReference type="Pfam" id="PF00171"/>
    </source>
</evidence>
<dbReference type="KEGG" id="tcd:AAIA72_01420"/>
<dbReference type="Pfam" id="PF00171">
    <property type="entry name" value="Aldedh"/>
    <property type="match status" value="1"/>
</dbReference>
<dbReference type="InterPro" id="IPR016162">
    <property type="entry name" value="Ald_DH_N"/>
</dbReference>
<protein>
    <submittedName>
        <fullName evidence="5">Aldehyde dehydrogenase family protein</fullName>
    </submittedName>
</protein>
<dbReference type="SUPFAM" id="SSF53720">
    <property type="entry name" value="ALDH-like"/>
    <property type="match status" value="1"/>
</dbReference>
<evidence type="ECO:0000313" key="5">
    <source>
        <dbReference type="EMBL" id="XDT72671.1"/>
    </source>
</evidence>
<evidence type="ECO:0000256" key="1">
    <source>
        <dbReference type="ARBA" id="ARBA00023002"/>
    </source>
</evidence>
<feature type="active site" evidence="2">
    <location>
        <position position="226"/>
    </location>
</feature>
<sequence>MTLAEATQGRPARTGEPAGIDKGMAELRQAAEALAAVPLEIRAHEIGKIIEAVTRQRDAIVAQIQAETGKSATDALVSEVLGALDYLHWLQYHAPRILKDRKVRTPLLLLGKRSEIWHEPLGVGLVITPWNYPFHIALTTVVTALVAGNAVALKPSEWTPLRGLMESVVGASQVFAPAFSVFYGDGRVGQALIDQKPDRVCFTGSIPTGRAIMAQCARYGIPVELELGGKDAAIVTEDVNVERTVEGVLWGALTNSGQSCTSIEQLYLHERVADEVVNRLKARLGELVVNRDKVGEADIGWMTTSFQAEKVWQQWEEAVARGGVVHAPLRRLDESGQVMLPGLIEVTDPGCALWQEETFGPVIAFRRYRQDSDVIRAVNDLPFGLSASVWCRGPKRARELARALKVGAVSINNVMLTEGHPGLPFGGRKASGFGKVKGEDGLLGWVNRKAVMQDGQRAASEPNWFPYTPAKYSAFDRLIQALFGEHGWRRWWGLIRAGLVLDAAVRQGRARAPD</sequence>
<dbReference type="Gene3D" id="3.40.309.10">
    <property type="entry name" value="Aldehyde Dehydrogenase, Chain A, domain 2"/>
    <property type="match status" value="1"/>
</dbReference>
<feature type="domain" description="Aldehyde dehydrogenase" evidence="4">
    <location>
        <begin position="16"/>
        <end position="451"/>
    </location>
</feature>
<comment type="similarity">
    <text evidence="3">Belongs to the aldehyde dehydrogenase family.</text>
</comment>
<dbReference type="PROSITE" id="PS00687">
    <property type="entry name" value="ALDEHYDE_DEHYDR_GLU"/>
    <property type="match status" value="1"/>
</dbReference>
<dbReference type="RefSeq" id="WP_369601675.1">
    <property type="nucleotide sequence ID" value="NZ_CP154858.1"/>
</dbReference>
<organism evidence="5">
    <name type="scientific">Thermohahella caldifontis</name>
    <dbReference type="NCBI Taxonomy" id="3142973"/>
    <lineage>
        <taxon>Bacteria</taxon>
        <taxon>Pseudomonadati</taxon>
        <taxon>Pseudomonadota</taxon>
        <taxon>Gammaproteobacteria</taxon>
        <taxon>Oceanospirillales</taxon>
        <taxon>Hahellaceae</taxon>
        <taxon>Thermohahella</taxon>
    </lineage>
</organism>
<keyword evidence="1 3" id="KW-0560">Oxidoreductase</keyword>
<dbReference type="InterPro" id="IPR015590">
    <property type="entry name" value="Aldehyde_DH_dom"/>
</dbReference>
<reference evidence="5" key="1">
    <citation type="submission" date="2024-05" db="EMBL/GenBank/DDBJ databases">
        <title>Genome sequencing of novel strain.</title>
        <authorList>
            <person name="Ganbat D."/>
            <person name="Ganbat S."/>
            <person name="Lee S.-J."/>
        </authorList>
    </citation>
    <scope>NUCLEOTIDE SEQUENCE</scope>
    <source>
        <strain evidence="5">SMD15-11</strain>
    </source>
</reference>
<dbReference type="GO" id="GO:0016620">
    <property type="term" value="F:oxidoreductase activity, acting on the aldehyde or oxo group of donors, NAD or NADP as acceptor"/>
    <property type="evidence" value="ECO:0007669"/>
    <property type="project" value="InterPro"/>
</dbReference>
<dbReference type="InterPro" id="IPR016161">
    <property type="entry name" value="Ald_DH/histidinol_DH"/>
</dbReference>
<accession>A0AB39UWM6</accession>
<evidence type="ECO:0000256" key="2">
    <source>
        <dbReference type="PROSITE-ProRule" id="PRU10007"/>
    </source>
</evidence>
<gene>
    <name evidence="5" type="ORF">AAIA72_01420</name>
</gene>
<proteinExistence type="inferred from homology"/>
<dbReference type="InterPro" id="IPR016163">
    <property type="entry name" value="Ald_DH_C"/>
</dbReference>
<dbReference type="AlphaFoldDB" id="A0AB39UWM6"/>